<evidence type="ECO:0000313" key="1">
    <source>
        <dbReference type="EMBL" id="GAA5143147.1"/>
    </source>
</evidence>
<name>A0ABP9PD54_9ACTN</name>
<evidence type="ECO:0000313" key="2">
    <source>
        <dbReference type="Proteomes" id="UP001500221"/>
    </source>
</evidence>
<dbReference type="Proteomes" id="UP001500221">
    <property type="component" value="Unassembled WGS sequence"/>
</dbReference>
<comment type="caution">
    <text evidence="1">The sequence shown here is derived from an EMBL/GenBank/DDBJ whole genome shotgun (WGS) entry which is preliminary data.</text>
</comment>
<dbReference type="EMBL" id="BAABKG010000001">
    <property type="protein sequence ID" value="GAA5143147.1"/>
    <property type="molecule type" value="Genomic_DNA"/>
</dbReference>
<proteinExistence type="predicted"/>
<keyword evidence="2" id="KW-1185">Reference proteome</keyword>
<organism evidence="1 2">
    <name type="scientific">Nocardioides marinquilinus</name>
    <dbReference type="NCBI Taxonomy" id="1210400"/>
    <lineage>
        <taxon>Bacteria</taxon>
        <taxon>Bacillati</taxon>
        <taxon>Actinomycetota</taxon>
        <taxon>Actinomycetes</taxon>
        <taxon>Propionibacteriales</taxon>
        <taxon>Nocardioidaceae</taxon>
        <taxon>Nocardioides</taxon>
    </lineage>
</organism>
<dbReference type="RefSeq" id="WP_345454741.1">
    <property type="nucleotide sequence ID" value="NZ_BAABKG010000001.1"/>
</dbReference>
<sequence length="57" mass="6195">MDIVEQHVAATVRDLHVRVAELGLLDVEALDDEGTAAALAEIDDIKQVVDLLTHYLA</sequence>
<reference evidence="2" key="1">
    <citation type="journal article" date="2019" name="Int. J. Syst. Evol. Microbiol.">
        <title>The Global Catalogue of Microorganisms (GCM) 10K type strain sequencing project: providing services to taxonomists for standard genome sequencing and annotation.</title>
        <authorList>
            <consortium name="The Broad Institute Genomics Platform"/>
            <consortium name="The Broad Institute Genome Sequencing Center for Infectious Disease"/>
            <person name="Wu L."/>
            <person name="Ma J."/>
        </authorList>
    </citation>
    <scope>NUCLEOTIDE SEQUENCE [LARGE SCALE GENOMIC DNA]</scope>
    <source>
        <strain evidence="2">JCM 18459</strain>
    </source>
</reference>
<accession>A0ABP9PD54</accession>
<protein>
    <submittedName>
        <fullName evidence="1">Uncharacterized protein</fullName>
    </submittedName>
</protein>
<gene>
    <name evidence="1" type="ORF">GCM10023340_07930</name>
</gene>